<feature type="transmembrane region" description="Helical" evidence="5">
    <location>
        <begin position="94"/>
        <end position="111"/>
    </location>
</feature>
<keyword evidence="3 5" id="KW-1133">Transmembrane helix</keyword>
<dbReference type="RefSeq" id="WP_024038306.1">
    <property type="nucleotide sequence ID" value="NZ_CACRUE010000031.1"/>
</dbReference>
<evidence type="ECO:0000313" key="6">
    <source>
        <dbReference type="EMBL" id="VYU18685.1"/>
    </source>
</evidence>
<evidence type="ECO:0000256" key="4">
    <source>
        <dbReference type="ARBA" id="ARBA00023136"/>
    </source>
</evidence>
<keyword evidence="2 5" id="KW-0812">Transmembrane</keyword>
<evidence type="ECO:0000256" key="3">
    <source>
        <dbReference type="ARBA" id="ARBA00022989"/>
    </source>
</evidence>
<organism evidence="6">
    <name type="scientific">Intestinibacter bartlettii</name>
    <dbReference type="NCBI Taxonomy" id="261299"/>
    <lineage>
        <taxon>Bacteria</taxon>
        <taxon>Bacillati</taxon>
        <taxon>Bacillota</taxon>
        <taxon>Clostridia</taxon>
        <taxon>Peptostreptococcales</taxon>
        <taxon>Peptostreptococcaceae</taxon>
        <taxon>Intestinibacter</taxon>
    </lineage>
</organism>
<feature type="transmembrane region" description="Helical" evidence="5">
    <location>
        <begin position="261"/>
        <end position="282"/>
    </location>
</feature>
<dbReference type="AlphaFoldDB" id="A0A6N3CS28"/>
<feature type="transmembrane region" description="Helical" evidence="5">
    <location>
        <begin position="12"/>
        <end position="43"/>
    </location>
</feature>
<dbReference type="InterPro" id="IPR003339">
    <property type="entry name" value="ABC/ECF_trnsptr_transmembrane"/>
</dbReference>
<dbReference type="EMBL" id="CACRUE010000031">
    <property type="protein sequence ID" value="VYU18685.1"/>
    <property type="molecule type" value="Genomic_DNA"/>
</dbReference>
<reference evidence="6" key="1">
    <citation type="submission" date="2019-11" db="EMBL/GenBank/DDBJ databases">
        <authorList>
            <person name="Feng L."/>
        </authorList>
    </citation>
    <scope>NUCLEOTIDE SEQUENCE</scope>
    <source>
        <strain evidence="6">IbartlettiiLFYP30</strain>
    </source>
</reference>
<evidence type="ECO:0000256" key="1">
    <source>
        <dbReference type="ARBA" id="ARBA00004141"/>
    </source>
</evidence>
<gene>
    <name evidence="6" type="primary">ecfT_4</name>
    <name evidence="6" type="ORF">IBLFYP30_01965</name>
</gene>
<feature type="transmembrane region" description="Helical" evidence="5">
    <location>
        <begin position="123"/>
        <end position="145"/>
    </location>
</feature>
<keyword evidence="4 5" id="KW-0472">Membrane</keyword>
<sequence length="294" mass="33664">MERALASYHPIVSFLFFVVVIGMSMLYMHPVLLLISLISAIIYSTILNKEKFKQTLSFALIIILGAIIANAMFVNRGFTVLFYFRQNPVTLESISYGLCAGIMMASVVVWFSCYNEIITSDKFLYIFGKTFPSIALMISMVLRLIPKLTEQTKIIAKSQKTVGLDYSEGNIKMKIKSSMRILSILVTWALEDAVQTADSMKARGYGIKGRTNFSIYRFIKRDMIMLGIIGTIGLFLFMGYINGYGNLMFYPSIENIRFDGLYMAIYLSFFLITLLPSFLEIVEEYKWKYSEWMD</sequence>
<name>A0A6N3CS28_9FIRM</name>
<evidence type="ECO:0000256" key="2">
    <source>
        <dbReference type="ARBA" id="ARBA00022692"/>
    </source>
</evidence>
<accession>A0A6N3CS28</accession>
<protein>
    <submittedName>
        <fullName evidence="6">Energy-coupling factor transporter transmembrane protein EcfT</fullName>
    </submittedName>
</protein>
<proteinExistence type="predicted"/>
<feature type="transmembrane region" description="Helical" evidence="5">
    <location>
        <begin position="223"/>
        <end position="241"/>
    </location>
</feature>
<feature type="transmembrane region" description="Helical" evidence="5">
    <location>
        <begin position="55"/>
        <end position="73"/>
    </location>
</feature>
<dbReference type="GO" id="GO:0005886">
    <property type="term" value="C:plasma membrane"/>
    <property type="evidence" value="ECO:0007669"/>
    <property type="project" value="UniProtKB-ARBA"/>
</dbReference>
<comment type="subcellular location">
    <subcellularLocation>
        <location evidence="1">Membrane</location>
        <topology evidence="1">Multi-pass membrane protein</topology>
    </subcellularLocation>
</comment>
<dbReference type="Pfam" id="PF02361">
    <property type="entry name" value="CbiQ"/>
    <property type="match status" value="1"/>
</dbReference>
<dbReference type="CDD" id="cd16914">
    <property type="entry name" value="EcfT"/>
    <property type="match status" value="1"/>
</dbReference>
<evidence type="ECO:0000256" key="5">
    <source>
        <dbReference type="SAM" id="Phobius"/>
    </source>
</evidence>